<feature type="transmembrane region" description="Helical" evidence="18">
    <location>
        <begin position="217"/>
        <end position="234"/>
    </location>
</feature>
<evidence type="ECO:0000256" key="10">
    <source>
        <dbReference type="ARBA" id="ARBA00033270"/>
    </source>
</evidence>
<feature type="transmembrane region" description="Helical" evidence="18">
    <location>
        <begin position="240"/>
        <end position="257"/>
    </location>
</feature>
<feature type="compositionally biased region" description="Low complexity" evidence="17">
    <location>
        <begin position="1"/>
        <end position="11"/>
    </location>
</feature>
<gene>
    <name evidence="19" type="ORF">H8S02_04415</name>
</gene>
<keyword evidence="3" id="KW-0808">Transferase</keyword>
<comment type="subcellular location">
    <subcellularLocation>
        <location evidence="1">Membrane</location>
        <topology evidence="1">Multi-pass membrane protein</topology>
    </subcellularLocation>
</comment>
<evidence type="ECO:0000256" key="5">
    <source>
        <dbReference type="ARBA" id="ARBA00022960"/>
    </source>
</evidence>
<feature type="transmembrane region" description="Helical" evidence="18">
    <location>
        <begin position="390"/>
        <end position="411"/>
    </location>
</feature>
<evidence type="ECO:0000256" key="7">
    <source>
        <dbReference type="ARBA" id="ARBA00022989"/>
    </source>
</evidence>
<evidence type="ECO:0000256" key="6">
    <source>
        <dbReference type="ARBA" id="ARBA00022984"/>
    </source>
</evidence>
<dbReference type="RefSeq" id="WP_186969475.1">
    <property type="nucleotide sequence ID" value="NZ_JACOPK010000003.1"/>
</dbReference>
<evidence type="ECO:0000256" key="16">
    <source>
        <dbReference type="ARBA" id="ARBA00049966"/>
    </source>
</evidence>
<protein>
    <recommendedName>
        <fullName evidence="12">Probable peptidoglycan glycosyltransferase FtsW</fullName>
        <ecNumber evidence="14">2.4.99.28</ecNumber>
    </recommendedName>
    <alternativeName>
        <fullName evidence="13">Cell division protein FtsW</fullName>
    </alternativeName>
    <alternativeName>
        <fullName evidence="10">Cell wall polymerase</fullName>
    </alternativeName>
    <alternativeName>
        <fullName evidence="9">Peptidoglycan polymerase</fullName>
    </alternativeName>
</protein>
<comment type="catalytic activity">
    <reaction evidence="15">
        <text>[GlcNAc-(1-&gt;4)-Mur2Ac(oyl-L-Ala-gamma-D-Glu-L-Lys-D-Ala-D-Ala)](n)-di-trans,octa-cis-undecaprenyl diphosphate + beta-D-GlcNAc-(1-&gt;4)-Mur2Ac(oyl-L-Ala-gamma-D-Glu-L-Lys-D-Ala-D-Ala)-di-trans,octa-cis-undecaprenyl diphosphate = [GlcNAc-(1-&gt;4)-Mur2Ac(oyl-L-Ala-gamma-D-Glu-L-Lys-D-Ala-D-Ala)](n+1)-di-trans,octa-cis-undecaprenyl diphosphate + di-trans,octa-cis-undecaprenyl diphosphate + H(+)</text>
        <dbReference type="Rhea" id="RHEA:23708"/>
        <dbReference type="Rhea" id="RHEA-COMP:9602"/>
        <dbReference type="Rhea" id="RHEA-COMP:9603"/>
        <dbReference type="ChEBI" id="CHEBI:15378"/>
        <dbReference type="ChEBI" id="CHEBI:58405"/>
        <dbReference type="ChEBI" id="CHEBI:60033"/>
        <dbReference type="ChEBI" id="CHEBI:78435"/>
        <dbReference type="EC" id="2.4.99.28"/>
    </reaction>
</comment>
<feature type="compositionally biased region" description="Low complexity" evidence="17">
    <location>
        <begin position="19"/>
        <end position="28"/>
    </location>
</feature>
<feature type="region of interest" description="Disordered" evidence="17">
    <location>
        <begin position="1"/>
        <end position="61"/>
    </location>
</feature>
<comment type="caution">
    <text evidence="19">The sequence shown here is derived from an EMBL/GenBank/DDBJ whole genome shotgun (WGS) entry which is preliminary data.</text>
</comment>
<dbReference type="InterPro" id="IPR001182">
    <property type="entry name" value="FtsW/RodA"/>
</dbReference>
<feature type="compositionally biased region" description="Basic residues" evidence="17">
    <location>
        <begin position="49"/>
        <end position="60"/>
    </location>
</feature>
<feature type="transmembrane region" description="Helical" evidence="18">
    <location>
        <begin position="315"/>
        <end position="341"/>
    </location>
</feature>
<evidence type="ECO:0000256" key="17">
    <source>
        <dbReference type="SAM" id="MobiDB-lite"/>
    </source>
</evidence>
<keyword evidence="20" id="KW-1185">Reference proteome</keyword>
<evidence type="ECO:0000313" key="20">
    <source>
        <dbReference type="Proteomes" id="UP000641741"/>
    </source>
</evidence>
<feature type="transmembrane region" description="Helical" evidence="18">
    <location>
        <begin position="65"/>
        <end position="85"/>
    </location>
</feature>
<evidence type="ECO:0000256" key="18">
    <source>
        <dbReference type="SAM" id="Phobius"/>
    </source>
</evidence>
<keyword evidence="5" id="KW-0133">Cell shape</keyword>
<evidence type="ECO:0000256" key="2">
    <source>
        <dbReference type="ARBA" id="ARBA00022676"/>
    </source>
</evidence>
<keyword evidence="7 18" id="KW-1133">Transmembrane helix</keyword>
<proteinExistence type="inferred from homology"/>
<accession>A0ABR7GLM9</accession>
<organism evidence="19 20">
    <name type="scientific">Agathobaculum hominis</name>
    <dbReference type="NCBI Taxonomy" id="2763014"/>
    <lineage>
        <taxon>Bacteria</taxon>
        <taxon>Bacillati</taxon>
        <taxon>Bacillota</taxon>
        <taxon>Clostridia</taxon>
        <taxon>Eubacteriales</taxon>
        <taxon>Butyricicoccaceae</taxon>
        <taxon>Agathobaculum</taxon>
    </lineage>
</organism>
<name>A0ABR7GLM9_9FIRM</name>
<evidence type="ECO:0000256" key="1">
    <source>
        <dbReference type="ARBA" id="ARBA00004141"/>
    </source>
</evidence>
<evidence type="ECO:0000256" key="15">
    <source>
        <dbReference type="ARBA" id="ARBA00049902"/>
    </source>
</evidence>
<keyword evidence="8 18" id="KW-0472">Membrane</keyword>
<comment type="function">
    <text evidence="16">Peptidoglycan polymerase that is essential for cell division.</text>
</comment>
<dbReference type="PANTHER" id="PTHR30474">
    <property type="entry name" value="CELL CYCLE PROTEIN"/>
    <property type="match status" value="1"/>
</dbReference>
<comment type="similarity">
    <text evidence="11">Belongs to the SEDS family. FtsW subfamily.</text>
</comment>
<feature type="transmembrane region" description="Helical" evidence="18">
    <location>
        <begin position="362"/>
        <end position="384"/>
    </location>
</feature>
<evidence type="ECO:0000313" key="19">
    <source>
        <dbReference type="EMBL" id="MBC5695191.1"/>
    </source>
</evidence>
<evidence type="ECO:0000256" key="14">
    <source>
        <dbReference type="ARBA" id="ARBA00044770"/>
    </source>
</evidence>
<feature type="compositionally biased region" description="Low complexity" evidence="17">
    <location>
        <begin position="36"/>
        <end position="48"/>
    </location>
</feature>
<evidence type="ECO:0000256" key="9">
    <source>
        <dbReference type="ARBA" id="ARBA00032370"/>
    </source>
</evidence>
<evidence type="ECO:0000256" key="11">
    <source>
        <dbReference type="ARBA" id="ARBA00038053"/>
    </source>
</evidence>
<keyword evidence="2" id="KW-0328">Glycosyltransferase</keyword>
<feature type="transmembrane region" description="Helical" evidence="18">
    <location>
        <begin position="130"/>
        <end position="150"/>
    </location>
</feature>
<evidence type="ECO:0000256" key="12">
    <source>
        <dbReference type="ARBA" id="ARBA00041185"/>
    </source>
</evidence>
<keyword evidence="4 18" id="KW-0812">Transmembrane</keyword>
<evidence type="ECO:0000256" key="13">
    <source>
        <dbReference type="ARBA" id="ARBA00041418"/>
    </source>
</evidence>
<evidence type="ECO:0000256" key="8">
    <source>
        <dbReference type="ARBA" id="ARBA00023136"/>
    </source>
</evidence>
<sequence length="422" mass="46333">MTSSTRQPRGSGSRRRAGRPAPGGAAYPAPRPSRQPMPRQSYRPASAKRPAKPQRRARKPHTIDMPTMCATLLLLLVGLIALFSASYSNALYTQGSATYFIARQLRWAAGGLIAMFLLSKWDYHDYKYLTIPAIALSVFLLILVLIPGVGTTTKGATRWLFGFQPSELAKDAVIICFAAWASTKYRDVQHWKKLLYPYGALLAVYVFLLAKEPHNSAIIITCGIGLIMLIAAGLRIWFLIPAGILAALGAFASYLTFEHVRNRVNIWLDPFSDMRDTGFQAAMGQIAIGSGGLFGRGLGNGMQKQLYLPEPHNDFIFATWCEEMGLIGALAVIAVFAYLIWRGLRIARSSPDRMGMLLATGITAKLAIQTIMNLFVVTGLMPVTGASLPFFSYGGTALMLQLAEMGILLNVSRYMRIEARTE</sequence>
<dbReference type="Pfam" id="PF01098">
    <property type="entry name" value="FTSW_RODA_SPOVE"/>
    <property type="match status" value="1"/>
</dbReference>
<keyword evidence="6" id="KW-0573">Peptidoglycan synthesis</keyword>
<dbReference type="EC" id="2.4.99.28" evidence="14"/>
<reference evidence="19 20" key="1">
    <citation type="submission" date="2020-08" db="EMBL/GenBank/DDBJ databases">
        <title>Genome public.</title>
        <authorList>
            <person name="Liu C."/>
            <person name="Sun Q."/>
        </authorList>
    </citation>
    <scope>NUCLEOTIDE SEQUENCE [LARGE SCALE GENOMIC DNA]</scope>
    <source>
        <strain evidence="19 20">M2</strain>
    </source>
</reference>
<evidence type="ECO:0000256" key="4">
    <source>
        <dbReference type="ARBA" id="ARBA00022692"/>
    </source>
</evidence>
<feature type="transmembrane region" description="Helical" evidence="18">
    <location>
        <begin position="194"/>
        <end position="210"/>
    </location>
</feature>
<evidence type="ECO:0000256" key="3">
    <source>
        <dbReference type="ARBA" id="ARBA00022679"/>
    </source>
</evidence>
<dbReference type="Proteomes" id="UP000641741">
    <property type="component" value="Unassembled WGS sequence"/>
</dbReference>
<dbReference type="PANTHER" id="PTHR30474:SF2">
    <property type="entry name" value="PEPTIDOGLYCAN GLYCOSYLTRANSFERASE FTSW-RELATED"/>
    <property type="match status" value="1"/>
</dbReference>
<dbReference type="EMBL" id="JACOPK010000003">
    <property type="protein sequence ID" value="MBC5695191.1"/>
    <property type="molecule type" value="Genomic_DNA"/>
</dbReference>